<dbReference type="RefSeq" id="WP_217067107.1">
    <property type="nucleotide sequence ID" value="NZ_JAHQCS010000117.1"/>
</dbReference>
<dbReference type="InterPro" id="IPR058867">
    <property type="entry name" value="YtzJ"/>
</dbReference>
<proteinExistence type="predicted"/>
<comment type="caution">
    <text evidence="1">The sequence shown here is derived from an EMBL/GenBank/DDBJ whole genome shotgun (WGS) entry which is preliminary data.</text>
</comment>
<sequence>MNVMSRTQLAKNKVKDIQAGFSAYAETEEMTVLIRKELHTLGIDVIEDNTSLGSWFIPEKRA</sequence>
<keyword evidence="2" id="KW-1185">Reference proteome</keyword>
<evidence type="ECO:0000313" key="2">
    <source>
        <dbReference type="Proteomes" id="UP000784880"/>
    </source>
</evidence>
<accession>A0ABS6JH28</accession>
<protein>
    <submittedName>
        <fullName evidence="1">Uncharacterized protein</fullName>
    </submittedName>
</protein>
<dbReference type="Pfam" id="PF26326">
    <property type="entry name" value="YtzJ"/>
    <property type="match status" value="1"/>
</dbReference>
<name>A0ABS6JH28_9BACI</name>
<dbReference type="EMBL" id="JAHQCS010000117">
    <property type="protein sequence ID" value="MBU9712933.1"/>
    <property type="molecule type" value="Genomic_DNA"/>
</dbReference>
<organism evidence="1 2">
    <name type="scientific">Evansella tamaricis</name>
    <dbReference type="NCBI Taxonomy" id="2069301"/>
    <lineage>
        <taxon>Bacteria</taxon>
        <taxon>Bacillati</taxon>
        <taxon>Bacillota</taxon>
        <taxon>Bacilli</taxon>
        <taxon>Bacillales</taxon>
        <taxon>Bacillaceae</taxon>
        <taxon>Evansella</taxon>
    </lineage>
</organism>
<gene>
    <name evidence="1" type="ORF">KS419_14475</name>
</gene>
<reference evidence="1 2" key="1">
    <citation type="submission" date="2021-06" db="EMBL/GenBank/DDBJ databases">
        <title>Bacillus sp. RD4P76, an endophyte from a halophyte.</title>
        <authorList>
            <person name="Sun J.-Q."/>
        </authorList>
    </citation>
    <scope>NUCLEOTIDE SEQUENCE [LARGE SCALE GENOMIC DNA]</scope>
    <source>
        <strain evidence="1 2">CGMCC 1.15917</strain>
    </source>
</reference>
<evidence type="ECO:0000313" key="1">
    <source>
        <dbReference type="EMBL" id="MBU9712933.1"/>
    </source>
</evidence>
<dbReference type="Proteomes" id="UP000784880">
    <property type="component" value="Unassembled WGS sequence"/>
</dbReference>